<evidence type="ECO:0000313" key="1">
    <source>
        <dbReference type="EMBL" id="ADO04450.1"/>
    </source>
</evidence>
<gene>
    <name evidence="1" type="ordered locus">HPCU_06530</name>
</gene>
<accession>A0AB32X9E2</accession>
<reference evidence="2" key="1">
    <citation type="submission" date="2010-06" db="EMBL/GenBank/DDBJ databases">
        <title>Complete genome sequence of Helicobacter pylori strain Cuz20.</title>
        <authorList>
            <person name="Kersulyte D."/>
            <person name="Herrera P."/>
            <person name="Gilman R.H."/>
            <person name="Berg D.E."/>
        </authorList>
    </citation>
    <scope>NUCLEOTIDE SEQUENCE [LARGE SCALE GENOMIC DNA]</scope>
    <source>
        <strain evidence="2">Cuz20</strain>
    </source>
</reference>
<protein>
    <submittedName>
        <fullName evidence="1">Uncharacterized protein</fullName>
    </submittedName>
</protein>
<dbReference type="Proteomes" id="UP000006864">
    <property type="component" value="Chromosome"/>
</dbReference>
<dbReference type="EMBL" id="CP002076">
    <property type="protein sequence ID" value="ADO04450.1"/>
    <property type="molecule type" value="Genomic_DNA"/>
</dbReference>
<sequence length="89" mass="10479">MIGLVKQDQTNFPFNKNQSLEKTEIERQNNALLPKQEETNTTATAKEENPTLLFFSIFIIINNMTYKSHYDHNRKRKKPHSITFSYSSQ</sequence>
<name>A0AB32X9E2_HELPC</name>
<organism evidence="1 2">
    <name type="scientific">Helicobacter pylori (strain Cuz20)</name>
    <dbReference type="NCBI Taxonomy" id="765964"/>
    <lineage>
        <taxon>Bacteria</taxon>
        <taxon>Pseudomonadati</taxon>
        <taxon>Campylobacterota</taxon>
        <taxon>Epsilonproteobacteria</taxon>
        <taxon>Campylobacterales</taxon>
        <taxon>Helicobacteraceae</taxon>
        <taxon>Helicobacter</taxon>
    </lineage>
</organism>
<dbReference type="AlphaFoldDB" id="A0AB32X9E2"/>
<proteinExistence type="predicted"/>
<dbReference type="KEGG" id="hpu:HPCU_06530"/>
<evidence type="ECO:0000313" key="2">
    <source>
        <dbReference type="Proteomes" id="UP000006864"/>
    </source>
</evidence>